<evidence type="ECO:0000313" key="1">
    <source>
        <dbReference type="EMBL" id="KNZ63691.1"/>
    </source>
</evidence>
<organism evidence="1 2">
    <name type="scientific">Puccinia sorghi</name>
    <dbReference type="NCBI Taxonomy" id="27349"/>
    <lineage>
        <taxon>Eukaryota</taxon>
        <taxon>Fungi</taxon>
        <taxon>Dikarya</taxon>
        <taxon>Basidiomycota</taxon>
        <taxon>Pucciniomycotina</taxon>
        <taxon>Pucciniomycetes</taxon>
        <taxon>Pucciniales</taxon>
        <taxon>Pucciniaceae</taxon>
        <taxon>Puccinia</taxon>
    </lineage>
</organism>
<dbReference type="AlphaFoldDB" id="A0A0L6VSL2"/>
<dbReference type="EMBL" id="LAVV01001244">
    <property type="protein sequence ID" value="KNZ63691.1"/>
    <property type="molecule type" value="Genomic_DNA"/>
</dbReference>
<reference evidence="1 2" key="1">
    <citation type="submission" date="2015-08" db="EMBL/GenBank/DDBJ databases">
        <title>Next Generation Sequencing and Analysis of the Genome of Puccinia sorghi L Schw, the Causal Agent of Maize Common Rust.</title>
        <authorList>
            <person name="Rochi L."/>
            <person name="Burguener G."/>
            <person name="Darino M."/>
            <person name="Turjanski A."/>
            <person name="Kreff E."/>
            <person name="Dieguez M.J."/>
            <person name="Sacco F."/>
        </authorList>
    </citation>
    <scope>NUCLEOTIDE SEQUENCE [LARGE SCALE GENOMIC DNA]</scope>
    <source>
        <strain evidence="1 2">RO10H11247</strain>
    </source>
</reference>
<sequence length="227" mass="26349">MFRQLSTFGTANILAVWYFKKINEILKRVPSNKKLSIFYFSLFYHSLISYSELETNTRNSDQLDSTILIQAGRSSNLIIALQSSNLPPILSQLASLYTQKKKFFQERKPSISRTTLTFLSMFKRKNVNLTGGKSLFQVFQKLSTYIGLAYTNHFDTGSSMIEYGLCQNGNIRHFFGKIICMFQIAMYKPKYRRNINHKLYTFICVQQITNLSPLNQKKGFNYCVRAN</sequence>
<comment type="caution">
    <text evidence="1">The sequence shown here is derived from an EMBL/GenBank/DDBJ whole genome shotgun (WGS) entry which is preliminary data.</text>
</comment>
<dbReference type="Proteomes" id="UP000037035">
    <property type="component" value="Unassembled WGS sequence"/>
</dbReference>
<keyword evidence="2" id="KW-1185">Reference proteome</keyword>
<protein>
    <submittedName>
        <fullName evidence="1">Uncharacterized protein</fullName>
    </submittedName>
</protein>
<accession>A0A0L6VSL2</accession>
<dbReference type="VEuPathDB" id="FungiDB:VP01_1111g2"/>
<name>A0A0L6VSL2_9BASI</name>
<evidence type="ECO:0000313" key="2">
    <source>
        <dbReference type="Proteomes" id="UP000037035"/>
    </source>
</evidence>
<proteinExistence type="predicted"/>
<gene>
    <name evidence="1" type="ORF">VP01_1111g2</name>
</gene>